<accession>A0A3A8JXD7</accession>
<name>A0A3A8JXD7_9BACT</name>
<feature type="chain" id="PRO_5017335782" evidence="2">
    <location>
        <begin position="21"/>
        <end position="221"/>
    </location>
</feature>
<dbReference type="OrthoDB" id="5507631at2"/>
<dbReference type="Proteomes" id="UP000268313">
    <property type="component" value="Unassembled WGS sequence"/>
</dbReference>
<proteinExistence type="predicted"/>
<evidence type="ECO:0000313" key="4">
    <source>
        <dbReference type="Proteomes" id="UP000268313"/>
    </source>
</evidence>
<keyword evidence="2" id="KW-0732">Signal</keyword>
<reference evidence="4" key="1">
    <citation type="submission" date="2018-09" db="EMBL/GenBank/DDBJ databases">
        <authorList>
            <person name="Livingstone P.G."/>
            <person name="Whitworth D.E."/>
        </authorList>
    </citation>
    <scope>NUCLEOTIDE SEQUENCE [LARGE SCALE GENOMIC DNA]</scope>
    <source>
        <strain evidence="4">CA043D</strain>
    </source>
</reference>
<keyword evidence="4" id="KW-1185">Reference proteome</keyword>
<organism evidence="3 4">
    <name type="scientific">Corallococcus carmarthensis</name>
    <dbReference type="NCBI Taxonomy" id="2316728"/>
    <lineage>
        <taxon>Bacteria</taxon>
        <taxon>Pseudomonadati</taxon>
        <taxon>Myxococcota</taxon>
        <taxon>Myxococcia</taxon>
        <taxon>Myxococcales</taxon>
        <taxon>Cystobacterineae</taxon>
        <taxon>Myxococcaceae</taxon>
        <taxon>Corallococcus</taxon>
    </lineage>
</organism>
<dbReference type="GO" id="GO:0006508">
    <property type="term" value="P:proteolysis"/>
    <property type="evidence" value="ECO:0007669"/>
    <property type="project" value="UniProtKB-KW"/>
</dbReference>
<gene>
    <name evidence="3" type="ORF">D7X32_26195</name>
</gene>
<dbReference type="PANTHER" id="PTHR43019">
    <property type="entry name" value="SERINE ENDOPROTEASE DEGS"/>
    <property type="match status" value="1"/>
</dbReference>
<dbReference type="Gene3D" id="2.40.10.120">
    <property type="match status" value="1"/>
</dbReference>
<dbReference type="PRINTS" id="PR00722">
    <property type="entry name" value="CHYMOTRYPSIN"/>
</dbReference>
<keyword evidence="3" id="KW-0645">Protease</keyword>
<dbReference type="AlphaFoldDB" id="A0A3A8JXD7"/>
<comment type="caution">
    <text evidence="3">The sequence shown here is derived from an EMBL/GenBank/DDBJ whole genome shotgun (WGS) entry which is preliminary data.</text>
</comment>
<dbReference type="PROSITE" id="PS51257">
    <property type="entry name" value="PROKAR_LIPOPROTEIN"/>
    <property type="match status" value="1"/>
</dbReference>
<evidence type="ECO:0000313" key="3">
    <source>
        <dbReference type="EMBL" id="RKG99568.1"/>
    </source>
</evidence>
<dbReference type="GO" id="GO:0004252">
    <property type="term" value="F:serine-type endopeptidase activity"/>
    <property type="evidence" value="ECO:0007669"/>
    <property type="project" value="InterPro"/>
</dbReference>
<dbReference type="Pfam" id="PF13365">
    <property type="entry name" value="Trypsin_2"/>
    <property type="match status" value="1"/>
</dbReference>
<dbReference type="EMBL" id="RAWE01000111">
    <property type="protein sequence ID" value="RKG99568.1"/>
    <property type="molecule type" value="Genomic_DNA"/>
</dbReference>
<dbReference type="PANTHER" id="PTHR43019:SF23">
    <property type="entry name" value="PROTEASE DO-LIKE 5, CHLOROPLASTIC"/>
    <property type="match status" value="1"/>
</dbReference>
<feature type="signal peptide" evidence="2">
    <location>
        <begin position="1"/>
        <end position="20"/>
    </location>
</feature>
<dbReference type="PROSITE" id="PS00134">
    <property type="entry name" value="TRYPSIN_HIS"/>
    <property type="match status" value="1"/>
</dbReference>
<dbReference type="SUPFAM" id="SSF50494">
    <property type="entry name" value="Trypsin-like serine proteases"/>
    <property type="match status" value="1"/>
</dbReference>
<sequence>MRAWRWGGAMVALTAVTAWMACGQSGTGEAEGIAKAEAATVTLGNGHCAGVVVGQGRHVLTAAHCVAPDASEERTNFEDGRRLNGRYVFVDRGRDLALLELEAKAPVAPLEVSEVLPIPGAMLVFTGRHDRPGEPQRVMVERWGRCPSLPDVPKALFTTMHGTPGDSGAPLVDDQLRVVGLVHGGARCNIAAPTGSVAPEVQRLSREGAQPLARRPVATPR</sequence>
<dbReference type="InterPro" id="IPR001314">
    <property type="entry name" value="Peptidase_S1A"/>
</dbReference>
<protein>
    <submittedName>
        <fullName evidence="3">Serine protease</fullName>
    </submittedName>
</protein>
<feature type="region of interest" description="Disordered" evidence="1">
    <location>
        <begin position="199"/>
        <end position="221"/>
    </location>
</feature>
<evidence type="ECO:0000256" key="2">
    <source>
        <dbReference type="SAM" id="SignalP"/>
    </source>
</evidence>
<dbReference type="InterPro" id="IPR018114">
    <property type="entry name" value="TRYPSIN_HIS"/>
</dbReference>
<dbReference type="InterPro" id="IPR009003">
    <property type="entry name" value="Peptidase_S1_PA"/>
</dbReference>
<keyword evidence="3" id="KW-0378">Hydrolase</keyword>
<evidence type="ECO:0000256" key="1">
    <source>
        <dbReference type="SAM" id="MobiDB-lite"/>
    </source>
</evidence>